<comment type="similarity">
    <text evidence="2 13">Belongs to the enoyl-CoA hydratase/isomerase family.</text>
</comment>
<evidence type="ECO:0000256" key="5">
    <source>
        <dbReference type="ARBA" id="ARBA00036343"/>
    </source>
</evidence>
<evidence type="ECO:0000313" key="15">
    <source>
        <dbReference type="Proteomes" id="UP001153709"/>
    </source>
</evidence>
<dbReference type="GO" id="GO:0004492">
    <property type="term" value="F:methyl/ethyl malonyl-CoA decarboxylase activity"/>
    <property type="evidence" value="ECO:0007669"/>
    <property type="project" value="UniProtKB-EC"/>
</dbReference>
<keyword evidence="4" id="KW-0456">Lyase</keyword>
<evidence type="ECO:0000256" key="9">
    <source>
        <dbReference type="ARBA" id="ARBA00042052"/>
    </source>
</evidence>
<evidence type="ECO:0000256" key="8">
    <source>
        <dbReference type="ARBA" id="ARBA00039903"/>
    </source>
</evidence>
<dbReference type="Pfam" id="PF00378">
    <property type="entry name" value="ECH_1"/>
    <property type="match status" value="1"/>
</dbReference>
<gene>
    <name evidence="14" type="ORF">DIABBA_LOCUS10837</name>
</gene>
<evidence type="ECO:0000313" key="14">
    <source>
        <dbReference type="EMBL" id="CAG9837887.1"/>
    </source>
</evidence>
<evidence type="ECO:0000256" key="12">
    <source>
        <dbReference type="ARBA" id="ARBA00056546"/>
    </source>
</evidence>
<dbReference type="InterPro" id="IPR018376">
    <property type="entry name" value="Enoyl-CoA_hyd/isom_CS"/>
</dbReference>
<protein>
    <recommendedName>
        <fullName evidence="8">Ethylmalonyl-CoA decarboxylase</fullName>
        <ecNumber evidence="7">4.1.1.94</ecNumber>
    </recommendedName>
    <alternativeName>
        <fullName evidence="10">Enoyl-CoA hydratase domain-containing protein 1</fullName>
    </alternativeName>
    <alternativeName>
        <fullName evidence="9">Methylmalonyl-CoA decarboxylase</fullName>
    </alternativeName>
</protein>
<dbReference type="Proteomes" id="UP001153709">
    <property type="component" value="Chromosome 7"/>
</dbReference>
<dbReference type="PANTHER" id="PTHR11941">
    <property type="entry name" value="ENOYL-COA HYDRATASE-RELATED"/>
    <property type="match status" value="1"/>
</dbReference>
<name>A0A9N9XFQ7_DIABA</name>
<sequence length="177" mass="19866">MSYYMHNILKKIRKLPLISVSLLHGATLGGGAEISTFCDYILVSDNTKLGFVQGRMGITTAWGGGTRLVQLVGQRKALEILASGKIFNAQECLKLDLAYKIVNTEQRLEQALDFVRGLTAYHSTIIQSMKLVTEVASEESLEKSLDFERNEFYTKWGSDINKEAVSKNIRFVKNEKI</sequence>
<dbReference type="PROSITE" id="PS00166">
    <property type="entry name" value="ENOYL_COA_HYDRATASE"/>
    <property type="match status" value="1"/>
</dbReference>
<comment type="catalytic activity">
    <reaction evidence="6">
        <text>(2R)-ethylmalonyl-CoA + H(+) = butanoyl-CoA + CO2</text>
        <dbReference type="Rhea" id="RHEA:59540"/>
        <dbReference type="ChEBI" id="CHEBI:15378"/>
        <dbReference type="ChEBI" id="CHEBI:16526"/>
        <dbReference type="ChEBI" id="CHEBI:57371"/>
        <dbReference type="ChEBI" id="CHEBI:85316"/>
        <dbReference type="EC" id="4.1.1.94"/>
    </reaction>
    <physiologicalReaction direction="left-to-right" evidence="6">
        <dbReference type="Rhea" id="RHEA:59541"/>
    </physiologicalReaction>
</comment>
<dbReference type="InterPro" id="IPR029045">
    <property type="entry name" value="ClpP/crotonase-like_dom_sf"/>
</dbReference>
<evidence type="ECO:0000256" key="11">
    <source>
        <dbReference type="ARBA" id="ARBA00047446"/>
    </source>
</evidence>
<comment type="subcellular location">
    <subcellularLocation>
        <location evidence="1">Cytoplasm</location>
        <location evidence="1">Cytosol</location>
    </subcellularLocation>
</comment>
<evidence type="ECO:0000256" key="2">
    <source>
        <dbReference type="ARBA" id="ARBA00005254"/>
    </source>
</evidence>
<evidence type="ECO:0000256" key="4">
    <source>
        <dbReference type="ARBA" id="ARBA00023239"/>
    </source>
</evidence>
<dbReference type="AlphaFoldDB" id="A0A9N9XFQ7"/>
<dbReference type="GO" id="GO:0005829">
    <property type="term" value="C:cytosol"/>
    <property type="evidence" value="ECO:0007669"/>
    <property type="project" value="UniProtKB-SubCell"/>
</dbReference>
<comment type="function">
    <text evidence="12">Decarboxylates ethylmalonyl-CoA, a potentially toxic metabolite, to form butyryl-CoA, suggesting it might be involved in metabolite proofreading. Acts preferentially on (S)-ethylmalonyl-CoA but also has some activity on the (R)-isomer. Also has methylmalonyl-CoA decarboxylase activity at lower level.</text>
</comment>
<keyword evidence="3" id="KW-0963">Cytoplasm</keyword>
<evidence type="ECO:0000256" key="10">
    <source>
        <dbReference type="ARBA" id="ARBA00042182"/>
    </source>
</evidence>
<dbReference type="Gene3D" id="3.90.226.10">
    <property type="entry name" value="2-enoyl-CoA Hydratase, Chain A, domain 1"/>
    <property type="match status" value="1"/>
</dbReference>
<dbReference type="PANTHER" id="PTHR11941:SF27">
    <property type="entry name" value="ETHYLMALONYL-COA DECARBOXYLASE"/>
    <property type="match status" value="1"/>
</dbReference>
<dbReference type="EMBL" id="OU898282">
    <property type="protein sequence ID" value="CAG9837887.1"/>
    <property type="molecule type" value="Genomic_DNA"/>
</dbReference>
<evidence type="ECO:0000256" key="7">
    <source>
        <dbReference type="ARBA" id="ARBA00038883"/>
    </source>
</evidence>
<comment type="catalytic activity">
    <reaction evidence="11">
        <text>(S)-methylmalonyl-CoA + H(+) = propanoyl-CoA + CO2</text>
        <dbReference type="Rhea" id="RHEA:61340"/>
        <dbReference type="ChEBI" id="CHEBI:15378"/>
        <dbReference type="ChEBI" id="CHEBI:16526"/>
        <dbReference type="ChEBI" id="CHEBI:57327"/>
        <dbReference type="ChEBI" id="CHEBI:57392"/>
        <dbReference type="EC" id="4.1.1.94"/>
    </reaction>
    <physiologicalReaction direction="left-to-right" evidence="11">
        <dbReference type="Rhea" id="RHEA:61341"/>
    </physiologicalReaction>
</comment>
<proteinExistence type="inferred from homology"/>
<evidence type="ECO:0000256" key="6">
    <source>
        <dbReference type="ARBA" id="ARBA00036541"/>
    </source>
</evidence>
<dbReference type="SUPFAM" id="SSF52096">
    <property type="entry name" value="ClpP/crotonase"/>
    <property type="match status" value="1"/>
</dbReference>
<dbReference type="CDD" id="cd06558">
    <property type="entry name" value="crotonase-like"/>
    <property type="match status" value="1"/>
</dbReference>
<evidence type="ECO:0000256" key="1">
    <source>
        <dbReference type="ARBA" id="ARBA00004514"/>
    </source>
</evidence>
<evidence type="ECO:0000256" key="13">
    <source>
        <dbReference type="RuleBase" id="RU003707"/>
    </source>
</evidence>
<comment type="catalytic activity">
    <reaction evidence="5">
        <text>(2S)-ethylmalonyl-CoA + H(+) = butanoyl-CoA + CO2</text>
        <dbReference type="Rhea" id="RHEA:32131"/>
        <dbReference type="ChEBI" id="CHEBI:15378"/>
        <dbReference type="ChEBI" id="CHEBI:16526"/>
        <dbReference type="ChEBI" id="CHEBI:57371"/>
        <dbReference type="ChEBI" id="CHEBI:60909"/>
        <dbReference type="EC" id="4.1.1.94"/>
    </reaction>
    <physiologicalReaction direction="left-to-right" evidence="5">
        <dbReference type="Rhea" id="RHEA:32132"/>
    </physiologicalReaction>
</comment>
<accession>A0A9N9XFQ7</accession>
<dbReference type="GO" id="GO:0006635">
    <property type="term" value="P:fatty acid beta-oxidation"/>
    <property type="evidence" value="ECO:0007669"/>
    <property type="project" value="TreeGrafter"/>
</dbReference>
<dbReference type="EC" id="4.1.1.94" evidence="7"/>
<keyword evidence="15" id="KW-1185">Reference proteome</keyword>
<dbReference type="InterPro" id="IPR001753">
    <property type="entry name" value="Enoyl-CoA_hydra/iso"/>
</dbReference>
<dbReference type="OrthoDB" id="448450at2759"/>
<reference evidence="14" key="1">
    <citation type="submission" date="2022-01" db="EMBL/GenBank/DDBJ databases">
        <authorList>
            <person name="King R."/>
        </authorList>
    </citation>
    <scope>NUCLEOTIDE SEQUENCE</scope>
</reference>
<evidence type="ECO:0000256" key="3">
    <source>
        <dbReference type="ARBA" id="ARBA00022490"/>
    </source>
</evidence>
<organism evidence="14 15">
    <name type="scientific">Diabrotica balteata</name>
    <name type="common">Banded cucumber beetle</name>
    <dbReference type="NCBI Taxonomy" id="107213"/>
    <lineage>
        <taxon>Eukaryota</taxon>
        <taxon>Metazoa</taxon>
        <taxon>Ecdysozoa</taxon>
        <taxon>Arthropoda</taxon>
        <taxon>Hexapoda</taxon>
        <taxon>Insecta</taxon>
        <taxon>Pterygota</taxon>
        <taxon>Neoptera</taxon>
        <taxon>Endopterygota</taxon>
        <taxon>Coleoptera</taxon>
        <taxon>Polyphaga</taxon>
        <taxon>Cucujiformia</taxon>
        <taxon>Chrysomeloidea</taxon>
        <taxon>Chrysomelidae</taxon>
        <taxon>Galerucinae</taxon>
        <taxon>Diabroticina</taxon>
        <taxon>Diabroticites</taxon>
        <taxon>Diabrotica</taxon>
    </lineage>
</organism>